<organism evidence="1 2">
    <name type="scientific">Streblomastix strix</name>
    <dbReference type="NCBI Taxonomy" id="222440"/>
    <lineage>
        <taxon>Eukaryota</taxon>
        <taxon>Metamonada</taxon>
        <taxon>Preaxostyla</taxon>
        <taxon>Oxymonadida</taxon>
        <taxon>Streblomastigidae</taxon>
        <taxon>Streblomastix</taxon>
    </lineage>
</organism>
<reference evidence="1 2" key="1">
    <citation type="submission" date="2019-03" db="EMBL/GenBank/DDBJ databases">
        <title>Single cell metagenomics reveals metabolic interactions within the superorganism composed of flagellate Streblomastix strix and complex community of Bacteroidetes bacteria on its surface.</title>
        <authorList>
            <person name="Treitli S.C."/>
            <person name="Kolisko M."/>
            <person name="Husnik F."/>
            <person name="Keeling P."/>
            <person name="Hampl V."/>
        </authorList>
    </citation>
    <scope>NUCLEOTIDE SEQUENCE [LARGE SCALE GENOMIC DNA]</scope>
    <source>
        <strain evidence="1">ST1C</strain>
    </source>
</reference>
<protein>
    <submittedName>
        <fullName evidence="1">Uncharacterized protein</fullName>
    </submittedName>
</protein>
<gene>
    <name evidence="1" type="ORF">EZS28_036092</name>
</gene>
<sequence length="101" mass="10954">MAATQRASVPTNAITQSPKFGLVSGGQLLNKYQSNQPPPGNRSVIAYDAVSVILSPQTIKYGSEPLDAKKFYRSRYELKSKFGPQQVQVTAVAQVAQDNVL</sequence>
<accession>A0A5J4UEQ3</accession>
<dbReference type="AlphaFoldDB" id="A0A5J4UEQ3"/>
<comment type="caution">
    <text evidence="1">The sequence shown here is derived from an EMBL/GenBank/DDBJ whole genome shotgun (WGS) entry which is preliminary data.</text>
</comment>
<dbReference type="EMBL" id="SNRW01017403">
    <property type="protein sequence ID" value="KAA6368382.1"/>
    <property type="molecule type" value="Genomic_DNA"/>
</dbReference>
<proteinExistence type="predicted"/>
<dbReference type="Proteomes" id="UP000324800">
    <property type="component" value="Unassembled WGS sequence"/>
</dbReference>
<evidence type="ECO:0000313" key="2">
    <source>
        <dbReference type="Proteomes" id="UP000324800"/>
    </source>
</evidence>
<name>A0A5J4UEQ3_9EUKA</name>
<evidence type="ECO:0000313" key="1">
    <source>
        <dbReference type="EMBL" id="KAA6368382.1"/>
    </source>
</evidence>